<dbReference type="EMBL" id="SNRW01031986">
    <property type="protein sequence ID" value="KAA6357050.1"/>
    <property type="molecule type" value="Genomic_DNA"/>
</dbReference>
<comment type="caution">
    <text evidence="1">The sequence shown here is derived from an EMBL/GenBank/DDBJ whole genome shotgun (WGS) entry which is preliminary data.</text>
</comment>
<proteinExistence type="predicted"/>
<reference evidence="1 2" key="1">
    <citation type="submission" date="2019-03" db="EMBL/GenBank/DDBJ databases">
        <title>Single cell metagenomics reveals metabolic interactions within the superorganism composed of flagellate Streblomastix strix and complex community of Bacteroidetes bacteria on its surface.</title>
        <authorList>
            <person name="Treitli S.C."/>
            <person name="Kolisko M."/>
            <person name="Husnik F."/>
            <person name="Keeling P."/>
            <person name="Hampl V."/>
        </authorList>
    </citation>
    <scope>NUCLEOTIDE SEQUENCE [LARGE SCALE GENOMIC DNA]</scope>
    <source>
        <strain evidence="1">ST1C</strain>
    </source>
</reference>
<evidence type="ECO:0000313" key="2">
    <source>
        <dbReference type="Proteomes" id="UP000324800"/>
    </source>
</evidence>
<organism evidence="1 2">
    <name type="scientific">Streblomastix strix</name>
    <dbReference type="NCBI Taxonomy" id="222440"/>
    <lineage>
        <taxon>Eukaryota</taxon>
        <taxon>Metamonada</taxon>
        <taxon>Preaxostyla</taxon>
        <taxon>Oxymonadida</taxon>
        <taxon>Streblomastigidae</taxon>
        <taxon>Streblomastix</taxon>
    </lineage>
</organism>
<feature type="non-terminal residue" evidence="1">
    <location>
        <position position="1"/>
    </location>
</feature>
<protein>
    <submittedName>
        <fullName evidence="1">Uncharacterized protein</fullName>
    </submittedName>
</protein>
<sequence length="84" mass="9343">KYVLVSSFSFHALQPTFSIIQLVRSFSSLENSLLISISPRVGIHILGGQEVRQGTTGITNHYPVFKGDEDNNWLPPSLLISPLY</sequence>
<gene>
    <name evidence="1" type="ORF">EZS28_047423</name>
</gene>
<accession>A0A5J4TH55</accession>
<name>A0A5J4TH55_9EUKA</name>
<dbReference type="AlphaFoldDB" id="A0A5J4TH55"/>
<evidence type="ECO:0000313" key="1">
    <source>
        <dbReference type="EMBL" id="KAA6357050.1"/>
    </source>
</evidence>
<dbReference type="Proteomes" id="UP000324800">
    <property type="component" value="Unassembled WGS sequence"/>
</dbReference>